<name>A0A0E9VNP8_ANGAN</name>
<evidence type="ECO:0000256" key="1">
    <source>
        <dbReference type="SAM" id="Phobius"/>
    </source>
</evidence>
<sequence>MFVPVRLLEMGFSMRHIYKAMEAAGILQNWILFFTVIYGTLTKMPK</sequence>
<protein>
    <submittedName>
        <fullName evidence="2">Uncharacterized protein</fullName>
    </submittedName>
</protein>
<organism evidence="2">
    <name type="scientific">Anguilla anguilla</name>
    <name type="common">European freshwater eel</name>
    <name type="synonym">Muraena anguilla</name>
    <dbReference type="NCBI Taxonomy" id="7936"/>
    <lineage>
        <taxon>Eukaryota</taxon>
        <taxon>Metazoa</taxon>
        <taxon>Chordata</taxon>
        <taxon>Craniata</taxon>
        <taxon>Vertebrata</taxon>
        <taxon>Euteleostomi</taxon>
        <taxon>Actinopterygii</taxon>
        <taxon>Neopterygii</taxon>
        <taxon>Teleostei</taxon>
        <taxon>Anguilliformes</taxon>
        <taxon>Anguillidae</taxon>
        <taxon>Anguilla</taxon>
    </lineage>
</organism>
<feature type="transmembrane region" description="Helical" evidence="1">
    <location>
        <begin position="20"/>
        <end position="41"/>
    </location>
</feature>
<dbReference type="AlphaFoldDB" id="A0A0E9VNP8"/>
<reference evidence="2" key="2">
    <citation type="journal article" date="2015" name="Fish Shellfish Immunol.">
        <title>Early steps in the European eel (Anguilla anguilla)-Vibrio vulnificus interaction in the gills: Role of the RtxA13 toxin.</title>
        <authorList>
            <person name="Callol A."/>
            <person name="Pajuelo D."/>
            <person name="Ebbesson L."/>
            <person name="Teles M."/>
            <person name="MacKenzie S."/>
            <person name="Amaro C."/>
        </authorList>
    </citation>
    <scope>NUCLEOTIDE SEQUENCE</scope>
</reference>
<dbReference type="EMBL" id="GBXM01028875">
    <property type="protein sequence ID" value="JAH79702.1"/>
    <property type="molecule type" value="Transcribed_RNA"/>
</dbReference>
<accession>A0A0E9VNP8</accession>
<keyword evidence="1" id="KW-0472">Membrane</keyword>
<keyword evidence="1" id="KW-1133">Transmembrane helix</keyword>
<evidence type="ECO:0000313" key="2">
    <source>
        <dbReference type="EMBL" id="JAH79702.1"/>
    </source>
</evidence>
<reference evidence="2" key="1">
    <citation type="submission" date="2014-11" db="EMBL/GenBank/DDBJ databases">
        <authorList>
            <person name="Amaro Gonzalez C."/>
        </authorList>
    </citation>
    <scope>NUCLEOTIDE SEQUENCE</scope>
</reference>
<proteinExistence type="predicted"/>
<keyword evidence="1" id="KW-0812">Transmembrane</keyword>